<protein>
    <submittedName>
        <fullName evidence="2">Uncharacterized protein</fullName>
    </submittedName>
</protein>
<proteinExistence type="predicted"/>
<organism evidence="2 3">
    <name type="scientific">Nesidiocoris tenuis</name>
    <dbReference type="NCBI Taxonomy" id="355587"/>
    <lineage>
        <taxon>Eukaryota</taxon>
        <taxon>Metazoa</taxon>
        <taxon>Ecdysozoa</taxon>
        <taxon>Arthropoda</taxon>
        <taxon>Hexapoda</taxon>
        <taxon>Insecta</taxon>
        <taxon>Pterygota</taxon>
        <taxon>Neoptera</taxon>
        <taxon>Paraneoptera</taxon>
        <taxon>Hemiptera</taxon>
        <taxon>Heteroptera</taxon>
        <taxon>Panheteroptera</taxon>
        <taxon>Cimicomorpha</taxon>
        <taxon>Miridae</taxon>
        <taxon>Dicyphina</taxon>
        <taxon>Nesidiocoris</taxon>
    </lineage>
</organism>
<sequence>MNTGNSWRAAAEGRAGRDMRTIASPSEESKGSPGRGGRPPSVALGFGPATWRDLVLFCRSNSCFTSICPTHQFHRAIAGKNGIENRKSASKPEVLFGPLKPETATNIYHYNA</sequence>
<evidence type="ECO:0000313" key="2">
    <source>
        <dbReference type="EMBL" id="CAB0001699.1"/>
    </source>
</evidence>
<reference evidence="2 3" key="1">
    <citation type="submission" date="2020-02" db="EMBL/GenBank/DDBJ databases">
        <authorList>
            <person name="Ferguson B K."/>
        </authorList>
    </citation>
    <scope>NUCLEOTIDE SEQUENCE [LARGE SCALE GENOMIC DNA]</scope>
</reference>
<name>A0A6H5GJ09_9HEMI</name>
<evidence type="ECO:0000256" key="1">
    <source>
        <dbReference type="SAM" id="MobiDB-lite"/>
    </source>
</evidence>
<dbReference type="EMBL" id="CADCXU010011304">
    <property type="protein sequence ID" value="CAB0001699.1"/>
    <property type="molecule type" value="Genomic_DNA"/>
</dbReference>
<accession>A0A6H5GJ09</accession>
<keyword evidence="3" id="KW-1185">Reference proteome</keyword>
<feature type="region of interest" description="Disordered" evidence="1">
    <location>
        <begin position="1"/>
        <end position="43"/>
    </location>
</feature>
<dbReference type="Proteomes" id="UP000479000">
    <property type="component" value="Unassembled WGS sequence"/>
</dbReference>
<gene>
    <name evidence="2" type="ORF">NTEN_LOCUS7486</name>
</gene>
<evidence type="ECO:0000313" key="3">
    <source>
        <dbReference type="Proteomes" id="UP000479000"/>
    </source>
</evidence>
<dbReference type="AlphaFoldDB" id="A0A6H5GJ09"/>